<proteinExistence type="predicted"/>
<reference evidence="3" key="1">
    <citation type="journal article" date="2019" name="Int. J. Syst. Evol. Microbiol.">
        <title>The Global Catalogue of Microorganisms (GCM) 10K type strain sequencing project: providing services to taxonomists for standard genome sequencing and annotation.</title>
        <authorList>
            <consortium name="The Broad Institute Genomics Platform"/>
            <consortium name="The Broad Institute Genome Sequencing Center for Infectious Disease"/>
            <person name="Wu L."/>
            <person name="Ma J."/>
        </authorList>
    </citation>
    <scope>NUCLEOTIDE SEQUENCE [LARGE SCALE GENOMIC DNA]</scope>
    <source>
        <strain evidence="3">JCM 18304</strain>
    </source>
</reference>
<keyword evidence="1" id="KW-0472">Membrane</keyword>
<name>A0ABP9SQL1_9ACTN</name>
<sequence length="41" mass="4347">MVRIGNVEIRPLGGFPGCLLMILASLVLSAILTIGLNLLVR</sequence>
<gene>
    <name evidence="2" type="ORF">GCM10023322_74910</name>
</gene>
<dbReference type="Proteomes" id="UP001501570">
    <property type="component" value="Unassembled WGS sequence"/>
</dbReference>
<evidence type="ECO:0000313" key="2">
    <source>
        <dbReference type="EMBL" id="GAA5199383.1"/>
    </source>
</evidence>
<evidence type="ECO:0000256" key="1">
    <source>
        <dbReference type="SAM" id="Phobius"/>
    </source>
</evidence>
<keyword evidence="1" id="KW-1133">Transmembrane helix</keyword>
<comment type="caution">
    <text evidence="2">The sequence shown here is derived from an EMBL/GenBank/DDBJ whole genome shotgun (WGS) entry which is preliminary data.</text>
</comment>
<protein>
    <submittedName>
        <fullName evidence="2">Uncharacterized protein</fullName>
    </submittedName>
</protein>
<accession>A0ABP9SQL1</accession>
<keyword evidence="3" id="KW-1185">Reference proteome</keyword>
<keyword evidence="1" id="KW-0812">Transmembrane</keyword>
<evidence type="ECO:0000313" key="3">
    <source>
        <dbReference type="Proteomes" id="UP001501570"/>
    </source>
</evidence>
<organism evidence="2 3">
    <name type="scientific">Rugosimonospora acidiphila</name>
    <dbReference type="NCBI Taxonomy" id="556531"/>
    <lineage>
        <taxon>Bacteria</taxon>
        <taxon>Bacillati</taxon>
        <taxon>Actinomycetota</taxon>
        <taxon>Actinomycetes</taxon>
        <taxon>Micromonosporales</taxon>
        <taxon>Micromonosporaceae</taxon>
        <taxon>Rugosimonospora</taxon>
    </lineage>
</organism>
<feature type="transmembrane region" description="Helical" evidence="1">
    <location>
        <begin position="20"/>
        <end position="40"/>
    </location>
</feature>
<dbReference type="EMBL" id="BAABJQ010000037">
    <property type="protein sequence ID" value="GAA5199383.1"/>
    <property type="molecule type" value="Genomic_DNA"/>
</dbReference>